<evidence type="ECO:0000256" key="1">
    <source>
        <dbReference type="ARBA" id="ARBA00005350"/>
    </source>
</evidence>
<dbReference type="AlphaFoldDB" id="A0A642UR49"/>
<name>A0A642UR49_DIURU</name>
<dbReference type="OrthoDB" id="191150at2759"/>
<dbReference type="EMBL" id="SWFT01000066">
    <property type="protein sequence ID" value="KAA8903693.1"/>
    <property type="molecule type" value="Genomic_DNA"/>
</dbReference>
<comment type="similarity">
    <text evidence="1 2">Belongs to the phospholipid scramblase family.</text>
</comment>
<proteinExistence type="inferred from homology"/>
<feature type="compositionally biased region" description="Basic and acidic residues" evidence="3">
    <location>
        <begin position="26"/>
        <end position="46"/>
    </location>
</feature>
<dbReference type="Pfam" id="PF03803">
    <property type="entry name" value="Scramblase"/>
    <property type="match status" value="1"/>
</dbReference>
<dbReference type="GeneID" id="54780855"/>
<evidence type="ECO:0000313" key="5">
    <source>
        <dbReference type="Proteomes" id="UP000449547"/>
    </source>
</evidence>
<dbReference type="GO" id="GO:0005886">
    <property type="term" value="C:plasma membrane"/>
    <property type="evidence" value="ECO:0007669"/>
    <property type="project" value="TreeGrafter"/>
</dbReference>
<protein>
    <recommendedName>
        <fullName evidence="2">Phospholipid scramblase</fullName>
    </recommendedName>
</protein>
<dbReference type="VEuPathDB" id="FungiDB:DIURU_002204"/>
<keyword evidence="5" id="KW-1185">Reference proteome</keyword>
<evidence type="ECO:0000313" key="4">
    <source>
        <dbReference type="EMBL" id="KAA8903693.1"/>
    </source>
</evidence>
<dbReference type="RefSeq" id="XP_034012899.1">
    <property type="nucleotide sequence ID" value="XM_034154831.1"/>
</dbReference>
<accession>A0A642UR49</accession>
<sequence length="340" mass="39256">MLTRRLLRQLTTSARLSLPRANHTRQAKEISPEEVQRFREKLKAEQAQRGTSGASNQQYYQTKPSSDYQYYEGDPSQHRTVFGSPPNPNGIITPEDPVYDILKEPTLVIERQIEMMNIFLGFEQANYYKIMNSMGQQIGYMQERDLGIMRVMGRQFMRLHRPFNVDVFNMYGDHVLTIKRPFAFINSHIKALLPGVDEHGRPVFEEIGESIQSWHLWRRRYNLFKLEDEVTDDFEQFGKIDAPFLSFEFPVHNARNDVIGSVDRNWVGLGREFFTDTGVYIVRMDPASFEGMGDRYPSVAGPLTLDQRAVLLANAVSIDFDYFSRHSRSGPGGGLFTSYE</sequence>
<dbReference type="GO" id="GO:0017128">
    <property type="term" value="F:phospholipid scramblase activity"/>
    <property type="evidence" value="ECO:0007669"/>
    <property type="project" value="InterPro"/>
</dbReference>
<organism evidence="4 5">
    <name type="scientific">Diutina rugosa</name>
    <name type="common">Yeast</name>
    <name type="synonym">Candida rugosa</name>
    <dbReference type="NCBI Taxonomy" id="5481"/>
    <lineage>
        <taxon>Eukaryota</taxon>
        <taxon>Fungi</taxon>
        <taxon>Dikarya</taxon>
        <taxon>Ascomycota</taxon>
        <taxon>Saccharomycotina</taxon>
        <taxon>Pichiomycetes</taxon>
        <taxon>Debaryomycetaceae</taxon>
        <taxon>Diutina</taxon>
    </lineage>
</organism>
<reference evidence="4 5" key="1">
    <citation type="submission" date="2019-07" db="EMBL/GenBank/DDBJ databases">
        <title>Genome assembly of two rare yeast pathogens: Diutina rugosa and Trichomonascus ciferrii.</title>
        <authorList>
            <person name="Mixao V."/>
            <person name="Saus E."/>
            <person name="Hansen A."/>
            <person name="Lass-Flor C."/>
            <person name="Gabaldon T."/>
        </authorList>
    </citation>
    <scope>NUCLEOTIDE SEQUENCE [LARGE SCALE GENOMIC DNA]</scope>
    <source>
        <strain evidence="4 5">CBS 613</strain>
    </source>
</reference>
<dbReference type="Proteomes" id="UP000449547">
    <property type="component" value="Unassembled WGS sequence"/>
</dbReference>
<evidence type="ECO:0000256" key="2">
    <source>
        <dbReference type="RuleBase" id="RU363116"/>
    </source>
</evidence>
<dbReference type="PANTHER" id="PTHR23248:SF9">
    <property type="entry name" value="PHOSPHOLIPID SCRAMBLASE"/>
    <property type="match status" value="1"/>
</dbReference>
<gene>
    <name evidence="4" type="ORF">DIURU_002204</name>
</gene>
<feature type="region of interest" description="Disordered" evidence="3">
    <location>
        <begin position="17"/>
        <end position="89"/>
    </location>
</feature>
<dbReference type="InterPro" id="IPR005552">
    <property type="entry name" value="Scramblase"/>
</dbReference>
<evidence type="ECO:0000256" key="3">
    <source>
        <dbReference type="SAM" id="MobiDB-lite"/>
    </source>
</evidence>
<feature type="compositionally biased region" description="Polar residues" evidence="3">
    <location>
        <begin position="48"/>
        <end position="68"/>
    </location>
</feature>
<dbReference type="PANTHER" id="PTHR23248">
    <property type="entry name" value="PHOSPHOLIPID SCRAMBLASE-RELATED"/>
    <property type="match status" value="1"/>
</dbReference>
<comment type="caution">
    <text evidence="4">The sequence shown here is derived from an EMBL/GenBank/DDBJ whole genome shotgun (WGS) entry which is preliminary data.</text>
</comment>
<dbReference type="OMA" id="QNWHLWR"/>